<dbReference type="GO" id="GO:0005789">
    <property type="term" value="C:endoplasmic reticulum membrane"/>
    <property type="evidence" value="ECO:0007669"/>
    <property type="project" value="UniProtKB-SubCell"/>
</dbReference>
<evidence type="ECO:0000256" key="8">
    <source>
        <dbReference type="ARBA" id="ARBA00023055"/>
    </source>
</evidence>
<keyword evidence="6" id="KW-0256">Endoplasmic reticulum</keyword>
<dbReference type="GO" id="GO:0061817">
    <property type="term" value="P:endoplasmic reticulum-plasma membrane tethering"/>
    <property type="evidence" value="ECO:0007669"/>
    <property type="project" value="InterPro"/>
</dbReference>
<keyword evidence="10 13" id="KW-0472">Membrane</keyword>
<evidence type="ECO:0000256" key="1">
    <source>
        <dbReference type="ARBA" id="ARBA00004586"/>
    </source>
</evidence>
<keyword evidence="4 13" id="KW-0812">Transmembrane</keyword>
<dbReference type="InterPro" id="IPR037765">
    <property type="entry name" value="C2B_Tricalbin"/>
</dbReference>
<keyword evidence="7 13" id="KW-1133">Transmembrane helix</keyword>
<dbReference type="KEGG" id="cten:18248641"/>
<organism evidence="17">
    <name type="scientific">Candida tenuis (strain ATCC 10573 / BCRC 21748 / CBS 615 / JCM 9827 / NBRC 10315 / NRRL Y-1498 / VKM Y-70)</name>
    <name type="common">Yeast</name>
    <name type="synonym">Yamadazyma tenuis</name>
    <dbReference type="NCBI Taxonomy" id="590646"/>
    <lineage>
        <taxon>Eukaryota</taxon>
        <taxon>Fungi</taxon>
        <taxon>Dikarya</taxon>
        <taxon>Ascomycota</taxon>
        <taxon>Saccharomycotina</taxon>
        <taxon>Pichiomycetes</taxon>
        <taxon>Debaryomycetaceae</taxon>
        <taxon>Yamadazyma</taxon>
    </lineage>
</organism>
<evidence type="ECO:0000313" key="16">
    <source>
        <dbReference type="EMBL" id="EGV66321.1"/>
    </source>
</evidence>
<keyword evidence="11" id="KW-0175">Coiled coil</keyword>
<feature type="compositionally biased region" description="Polar residues" evidence="12">
    <location>
        <begin position="1205"/>
        <end position="1218"/>
    </location>
</feature>
<dbReference type="InterPro" id="IPR000008">
    <property type="entry name" value="C2_dom"/>
</dbReference>
<comment type="subcellular location">
    <subcellularLocation>
        <location evidence="1">Endoplasmic reticulum membrane</location>
    </subcellularLocation>
</comment>
<evidence type="ECO:0000256" key="2">
    <source>
        <dbReference type="ARBA" id="ARBA00022448"/>
    </source>
</evidence>
<evidence type="ECO:0000256" key="9">
    <source>
        <dbReference type="ARBA" id="ARBA00023121"/>
    </source>
</evidence>
<dbReference type="InterPro" id="IPR037762">
    <property type="entry name" value="C2C_Tricalbin"/>
</dbReference>
<evidence type="ECO:0000256" key="11">
    <source>
        <dbReference type="SAM" id="Coils"/>
    </source>
</evidence>
<feature type="coiled-coil region" evidence="11">
    <location>
        <begin position="807"/>
        <end position="838"/>
    </location>
</feature>
<dbReference type="Proteomes" id="UP000000707">
    <property type="component" value="Unassembled WGS sequence"/>
</dbReference>
<keyword evidence="8" id="KW-0445">Lipid transport</keyword>
<dbReference type="InterPro" id="IPR037756">
    <property type="entry name" value="C2D_Tricalbin"/>
</dbReference>
<dbReference type="CDD" id="cd04040">
    <property type="entry name" value="C2D_Tricalbin-like"/>
    <property type="match status" value="1"/>
</dbReference>
<feature type="domain" description="SMP-LTD" evidence="15">
    <location>
        <begin position="162"/>
        <end position="369"/>
    </location>
</feature>
<dbReference type="CDD" id="cd04044">
    <property type="entry name" value="C2A_Tricalbin-like"/>
    <property type="match status" value="1"/>
</dbReference>
<dbReference type="InterPro" id="IPR056910">
    <property type="entry name" value="TCB1-3_C2"/>
</dbReference>
<dbReference type="SMART" id="SM00239">
    <property type="entry name" value="C2"/>
    <property type="match status" value="5"/>
</dbReference>
<dbReference type="InterPro" id="IPR037761">
    <property type="entry name" value="C2A_Tricalbin"/>
</dbReference>
<feature type="domain" description="C2" evidence="14">
    <location>
        <begin position="511"/>
        <end position="627"/>
    </location>
</feature>
<dbReference type="EMBL" id="GL996512">
    <property type="protein sequence ID" value="EGV66321.1"/>
    <property type="molecule type" value="Genomic_DNA"/>
</dbReference>
<feature type="compositionally biased region" description="Low complexity" evidence="12">
    <location>
        <begin position="1191"/>
        <end position="1204"/>
    </location>
</feature>
<dbReference type="CDD" id="cd04045">
    <property type="entry name" value="C2C_Tricalbin-like"/>
    <property type="match status" value="1"/>
</dbReference>
<dbReference type="Pfam" id="PF24920">
    <property type="entry name" value="C2_TCB1"/>
    <property type="match status" value="1"/>
</dbReference>
<evidence type="ECO:0000256" key="13">
    <source>
        <dbReference type="SAM" id="Phobius"/>
    </source>
</evidence>
<dbReference type="GO" id="GO:0071944">
    <property type="term" value="C:cell periphery"/>
    <property type="evidence" value="ECO:0007669"/>
    <property type="project" value="UniProtKB-ARBA"/>
</dbReference>
<dbReference type="CDD" id="cd21678">
    <property type="entry name" value="SMP_TCB"/>
    <property type="match status" value="1"/>
</dbReference>
<keyword evidence="9" id="KW-0446">Lipid-binding</keyword>
<feature type="compositionally biased region" description="Polar residues" evidence="12">
    <location>
        <begin position="1255"/>
        <end position="1266"/>
    </location>
</feature>
<name>G3AY59_CANTC</name>
<feature type="region of interest" description="Disordered" evidence="12">
    <location>
        <begin position="1186"/>
        <end position="1292"/>
    </location>
</feature>
<feature type="region of interest" description="Disordered" evidence="12">
    <location>
        <begin position="24"/>
        <end position="49"/>
    </location>
</feature>
<dbReference type="GO" id="GO:0008289">
    <property type="term" value="F:lipid binding"/>
    <property type="evidence" value="ECO:0007669"/>
    <property type="project" value="UniProtKB-KW"/>
</dbReference>
<dbReference type="eggNOG" id="KOG1012">
    <property type="taxonomic scope" value="Eukaryota"/>
</dbReference>
<feature type="domain" description="C2" evidence="14">
    <location>
        <begin position="360"/>
        <end position="486"/>
    </location>
</feature>
<evidence type="ECO:0000256" key="3">
    <source>
        <dbReference type="ARBA" id="ARBA00022553"/>
    </source>
</evidence>
<keyword evidence="5" id="KW-0677">Repeat</keyword>
<dbReference type="EMBL" id="GL996512">
    <property type="protein sequence ID" value="EGV66320.1"/>
    <property type="molecule type" value="Genomic_DNA"/>
</dbReference>
<dbReference type="InterPro" id="IPR035892">
    <property type="entry name" value="C2_domain_sf"/>
</dbReference>
<evidence type="ECO:0000256" key="10">
    <source>
        <dbReference type="ARBA" id="ARBA00023136"/>
    </source>
</evidence>
<dbReference type="InterPro" id="IPR052455">
    <property type="entry name" value="Tricalbin_domain"/>
</dbReference>
<keyword evidence="3" id="KW-0597">Phosphoprotein</keyword>
<sequence>MSEKSKDVPNGAASNIEDVKKYNQKVHEAAGSANPPMEGKATKPPVPTNIPSIRENTTFSWEDVGSWANNSSQDKAKSLQTLKKIENYVLDHFYGDWYWNTSIIIGTCFFSWLVARIGLGFFSLLAVLLAANSVYRSEFRRFNRDIRDDLTRIHASTRLEEELETMEWLNSFLDKFWVIYMPELSEQVKFIANEILKDQAPGMGIEKISLDEFTLGSKAPRVNSIKSYTRKGQDHIEMDWAFSFAPNDTDDMTKNEIKKKINPKVALGVTIGKAFISKSLPILVEDMSFVGRMNIKLKLTEKFPHVKMVSVQFLEAPDIDYSLKPVGGDTFGFDIMTFIPGLSSFVKTLIHSTLGPMLYAPNSLDVDVEEIMEGQSNDSNGCVAVTVIRCKKLKTGPDTKENSINPYVRITLSGNPKIEEKTKVKKAINDPIFLESKTLLVNKLDGNFLTFNVYDFVDDKPNDTLIGSVEVPLVDLLQKEVQTGLVKNISESGKTVGQIEFDLRYFPTLEPIVLDDGSKEENNDSEIGIVKLNLISATNLELTDSPLGLLNPYAEIYVDGELAKRCRRLKGTNNPTWNESFESLITSQSDTQIEILVKDSANEGIVARLDVNLQDIIFESSRGQKWIKCPPLKQGGIVPSIEVVATWKALGITDENVVNETSFGSAIGGLRLHIREASDLKNLEAVGEVDPYVKVVVNGKLKTKTVTIAETCDPRYDAVYFLPIDNEHQHLLLSIMDAEPDGQDRALGSCAVHVNDFIKKNEKGYFLGYDGSEEIIEQPVLFNGQNKGFLTYSVSFIPTIPIVTHKQASHKKEYQRYLKRLEEAEAAKKKKEEELVKDYPDKFEFIELDEKDVPAPPRAEMPLDDLIKYRAGTLSVNVLKGRFEKPDLYLQTLFDDSAFPSGVTPRNETRSLQVSSSAESFIRDLPNSNTIFRVAKRFEVKSEKDVIAEKTFNTLSLLKQSYNKPIDVRIDEHNTVKIQLEFIPTAVKLHPLDTVLDVGYMQLDILRGENLPAVDSNGKSDPMAIVKLDGVEVYKTDKKRKTISPVWNETANFPMASRSRQVLLVEVYDWDLTHAPELLGRALLDLSTVEPHTSTPFSAKLDTKGEVFFKVTFKPEYVRPPIGSAGGFPIDLKGVAGNIVGGAAGAVGAVGGGAIGAVGGGVGLAAEGLGKGGSFIKGFGKSKRKKKLVDNNDASESASIADSSRTGNADTSRTSIPDTPTPKDSNHLSDETSSTAISTASSPTKSRSNHEHSRSQYANDLQSLRSGSHPPAPPIKNALPNVYTDGLPAPQRPLAPLERLETQSSTPDSTVDSSFASSIHGANAIAGRLLIIGASGYSSKSLEVKALLKTPSKERNLFKTRAAKLDKKTGSFQWSESAPFQCVPESQIILVIREHHTFGSNDEVDRFTIDLSSSIGKQQDLTLTGSKGTLTINLTY</sequence>
<keyword evidence="2" id="KW-0813">Transport</keyword>
<reference evidence="16 17" key="1">
    <citation type="journal article" date="2011" name="Proc. Natl. Acad. Sci. U.S.A.">
        <title>Comparative genomics of xylose-fermenting fungi for enhanced biofuel production.</title>
        <authorList>
            <person name="Wohlbach D.J."/>
            <person name="Kuo A."/>
            <person name="Sato T.K."/>
            <person name="Potts K.M."/>
            <person name="Salamov A.A."/>
            <person name="LaButti K.M."/>
            <person name="Sun H."/>
            <person name="Clum A."/>
            <person name="Pangilinan J.L."/>
            <person name="Lindquist E.A."/>
            <person name="Lucas S."/>
            <person name="Lapidus A."/>
            <person name="Jin M."/>
            <person name="Gunawan C."/>
            <person name="Balan V."/>
            <person name="Dale B.E."/>
            <person name="Jeffries T.W."/>
            <person name="Zinkel R."/>
            <person name="Barry K.W."/>
            <person name="Grigoriev I.V."/>
            <person name="Gasch A.P."/>
        </authorList>
    </citation>
    <scope>NUCLEOTIDE SEQUENCE [LARGE SCALE GENOMIC DNA]</scope>
    <source>
        <strain evidence="16">ATCC 10573</strain>
        <strain evidence="17">ATCC 10573 / BCRC 21748 / CBS 615 / JCM 9827 / NBRC 10315 / NRRL Y-1498 / VKM Y-70</strain>
    </source>
</reference>
<dbReference type="GeneID" id="18248641"/>
<dbReference type="CDD" id="cd04052">
    <property type="entry name" value="C2B_Tricalbin-like"/>
    <property type="match status" value="1"/>
</dbReference>
<dbReference type="PANTHER" id="PTHR46980:SF1">
    <property type="entry name" value="TRICALBIN-3"/>
    <property type="match status" value="1"/>
</dbReference>
<dbReference type="Gene3D" id="2.60.40.150">
    <property type="entry name" value="C2 domain"/>
    <property type="match status" value="4"/>
</dbReference>
<dbReference type="SUPFAM" id="SSF49562">
    <property type="entry name" value="C2 domain (Calcium/lipid-binding domain, CaLB)"/>
    <property type="match status" value="4"/>
</dbReference>
<dbReference type="InterPro" id="IPR017147">
    <property type="entry name" value="Tricalbin"/>
</dbReference>
<evidence type="ECO:0000256" key="7">
    <source>
        <dbReference type="ARBA" id="ARBA00022989"/>
    </source>
</evidence>
<feature type="transmembrane region" description="Helical" evidence="13">
    <location>
        <begin position="103"/>
        <end position="131"/>
    </location>
</feature>
<evidence type="ECO:0000313" key="17">
    <source>
        <dbReference type="Proteomes" id="UP000000707"/>
    </source>
</evidence>
<dbReference type="PROSITE" id="PS50004">
    <property type="entry name" value="C2"/>
    <property type="match status" value="4"/>
</dbReference>
<dbReference type="PANTHER" id="PTHR46980">
    <property type="entry name" value="TRICALBIN-1-RELATED"/>
    <property type="match status" value="1"/>
</dbReference>
<dbReference type="InterPro" id="IPR031468">
    <property type="entry name" value="SMP_LBD"/>
</dbReference>
<protein>
    <submittedName>
        <fullName evidence="16">Tricalbin</fullName>
    </submittedName>
</protein>
<evidence type="ECO:0000256" key="6">
    <source>
        <dbReference type="ARBA" id="ARBA00022824"/>
    </source>
</evidence>
<dbReference type="Pfam" id="PF25669">
    <property type="entry name" value="SMP_MUG190-like"/>
    <property type="match status" value="1"/>
</dbReference>
<evidence type="ECO:0000256" key="12">
    <source>
        <dbReference type="SAM" id="MobiDB-lite"/>
    </source>
</evidence>
<evidence type="ECO:0000256" key="5">
    <source>
        <dbReference type="ARBA" id="ARBA00022737"/>
    </source>
</evidence>
<feature type="compositionally biased region" description="Low complexity" evidence="12">
    <location>
        <begin position="1231"/>
        <end position="1246"/>
    </location>
</feature>
<keyword evidence="17" id="KW-1185">Reference proteome</keyword>
<dbReference type="OrthoDB" id="1029639at2759"/>
<feature type="domain" description="C2" evidence="14">
    <location>
        <begin position="979"/>
        <end position="1099"/>
    </location>
</feature>
<gene>
    <name evidence="16" type="ORF">CANTEDRAFT_118433</name>
</gene>
<evidence type="ECO:0000256" key="4">
    <source>
        <dbReference type="ARBA" id="ARBA00022692"/>
    </source>
</evidence>
<dbReference type="Pfam" id="PF00168">
    <property type="entry name" value="C2"/>
    <property type="match status" value="4"/>
</dbReference>
<accession>G3AY59</accession>
<dbReference type="GO" id="GO:0006869">
    <property type="term" value="P:lipid transport"/>
    <property type="evidence" value="ECO:0007669"/>
    <property type="project" value="UniProtKB-KW"/>
</dbReference>
<dbReference type="RefSeq" id="XP_006684894.1">
    <property type="nucleotide sequence ID" value="XM_006684831.1"/>
</dbReference>
<proteinExistence type="predicted"/>
<dbReference type="PROSITE" id="PS51847">
    <property type="entry name" value="SMP"/>
    <property type="match status" value="1"/>
</dbReference>
<dbReference type="HOGENOM" id="CLU_001661_1_1_1"/>
<dbReference type="PIRSF" id="PIRSF037232">
    <property type="entry name" value="Tricalbin"/>
    <property type="match status" value="1"/>
</dbReference>
<feature type="domain" description="C2" evidence="14">
    <location>
        <begin position="651"/>
        <end position="769"/>
    </location>
</feature>
<evidence type="ECO:0000259" key="14">
    <source>
        <dbReference type="PROSITE" id="PS50004"/>
    </source>
</evidence>
<evidence type="ECO:0000259" key="15">
    <source>
        <dbReference type="PROSITE" id="PS51847"/>
    </source>
</evidence>